<evidence type="ECO:0000256" key="5">
    <source>
        <dbReference type="ARBA" id="ARBA00023002"/>
    </source>
</evidence>
<dbReference type="AlphaFoldDB" id="A0A369QL05"/>
<keyword evidence="3" id="KW-0285">Flavoprotein</keyword>
<evidence type="ECO:0000313" key="8">
    <source>
        <dbReference type="EMBL" id="RDC63906.1"/>
    </source>
</evidence>
<accession>A0A369QL05</accession>
<dbReference type="GO" id="GO:0050660">
    <property type="term" value="F:flavin adenine dinucleotide binding"/>
    <property type="evidence" value="ECO:0007669"/>
    <property type="project" value="InterPro"/>
</dbReference>
<dbReference type="PANTHER" id="PTHR42784:SF1">
    <property type="entry name" value="PYRANOSE 2-OXIDASE"/>
    <property type="match status" value="1"/>
</dbReference>
<dbReference type="EC" id="1.1.99.21" evidence="8"/>
<evidence type="ECO:0000313" key="9">
    <source>
        <dbReference type="Proteomes" id="UP000253919"/>
    </source>
</evidence>
<dbReference type="Gene3D" id="3.50.50.60">
    <property type="entry name" value="FAD/NAD(P)-binding domain"/>
    <property type="match status" value="2"/>
</dbReference>
<comment type="caution">
    <text evidence="8">The sequence shown here is derived from an EMBL/GenBank/DDBJ whole genome shotgun (WGS) entry which is preliminary data.</text>
</comment>
<evidence type="ECO:0000256" key="2">
    <source>
        <dbReference type="ARBA" id="ARBA00010790"/>
    </source>
</evidence>
<dbReference type="Proteomes" id="UP000253919">
    <property type="component" value="Unassembled WGS sequence"/>
</dbReference>
<evidence type="ECO:0000256" key="3">
    <source>
        <dbReference type="ARBA" id="ARBA00022630"/>
    </source>
</evidence>
<proteinExistence type="inferred from homology"/>
<keyword evidence="4" id="KW-0274">FAD</keyword>
<dbReference type="SUPFAM" id="SSF54373">
    <property type="entry name" value="FAD-linked reductases, C-terminal domain"/>
    <property type="match status" value="1"/>
</dbReference>
<dbReference type="Pfam" id="PF00732">
    <property type="entry name" value="GMC_oxred_N"/>
    <property type="match status" value="1"/>
</dbReference>
<protein>
    <submittedName>
        <fullName evidence="8">D-sorbitol dehydrogenase (Acceptor)</fullName>
        <ecNumber evidence="8">1.1.99.21</ecNumber>
    </submittedName>
</protein>
<evidence type="ECO:0000259" key="7">
    <source>
        <dbReference type="Pfam" id="PF05199"/>
    </source>
</evidence>
<comment type="cofactor">
    <cofactor evidence="1">
        <name>FAD</name>
        <dbReference type="ChEBI" id="CHEBI:57692"/>
    </cofactor>
</comment>
<dbReference type="InterPro" id="IPR000172">
    <property type="entry name" value="GMC_OxRdtase_N"/>
</dbReference>
<comment type="similarity">
    <text evidence="2">Belongs to the GMC oxidoreductase family.</text>
</comment>
<sequence>MAVTAPNLNTKGRAQNTYDVIVIGSGISGGWAAKELCDKGLKTLVLERGRNVEHNKDYPTANLDLWEFPHRGGMTRQFLKDNPIISKAAGFGEDTAHFFIKDKDHPYVQEKPFDWIRGYQVGGKSLTWGRACQRWSNFEFTAPAKYGYGLDWPIRYDDVAPWYSHVEKFAGVCGHKDGIEAMPDGEFLPPFDLNCVEAHVQKKIKDYFPDRHLVQARWAHITQPTETHLKLGRGKCQARNLCMRGCPYGAYFSSVSATLPWAARTGNLTVRPFSVVHSVIYDEQKNKATGVRIIDAQTKTTQDYFARVIFVNASALNTNLVLLNSTSNRFPNGLGNDNNLMGKFVAFHNYRANVNADIAGFEDQYYYGRNPTEPIIANYRNLHQQDTDYVGGYTTFMGAFRPRGNTAGLTEEIGAAYQDALTQPGNWRVYMYMQGETIPKESNHVRLSTTEKDQWGIPLLITSVAYDDNDEKMIKDFLTQSTAMLEKAGCTNIKPNDSKQPPGLDIHEMGGVRMGHDPKTSLLNKYNQLHHCPNVFVTDGACMTSTGNQSPSILYMALTARAASHAAAEMKKGNL</sequence>
<evidence type="ECO:0000256" key="4">
    <source>
        <dbReference type="ARBA" id="ARBA00022827"/>
    </source>
</evidence>
<dbReference type="InterPro" id="IPR007867">
    <property type="entry name" value="GMC_OxRtase_C"/>
</dbReference>
<evidence type="ECO:0000256" key="1">
    <source>
        <dbReference type="ARBA" id="ARBA00001974"/>
    </source>
</evidence>
<feature type="domain" description="Glucose-methanol-choline oxidoreductase C-terminal" evidence="7">
    <location>
        <begin position="439"/>
        <end position="558"/>
    </location>
</feature>
<dbReference type="InterPro" id="IPR036188">
    <property type="entry name" value="FAD/NAD-bd_sf"/>
</dbReference>
<gene>
    <name evidence="8" type="ORF">AHMF7616_02515</name>
</gene>
<evidence type="ECO:0000259" key="6">
    <source>
        <dbReference type="Pfam" id="PF00732"/>
    </source>
</evidence>
<dbReference type="GO" id="GO:0047833">
    <property type="term" value="F:D-sorbitol dehydrogenase (acceptor) activity"/>
    <property type="evidence" value="ECO:0007669"/>
    <property type="project" value="UniProtKB-EC"/>
</dbReference>
<feature type="domain" description="Glucose-methanol-choline oxidoreductase N-terminal" evidence="6">
    <location>
        <begin position="110"/>
        <end position="327"/>
    </location>
</feature>
<organism evidence="8 9">
    <name type="scientific">Adhaeribacter pallidiroseus</name>
    <dbReference type="NCBI Taxonomy" id="2072847"/>
    <lineage>
        <taxon>Bacteria</taxon>
        <taxon>Pseudomonadati</taxon>
        <taxon>Bacteroidota</taxon>
        <taxon>Cytophagia</taxon>
        <taxon>Cytophagales</taxon>
        <taxon>Hymenobacteraceae</taxon>
        <taxon>Adhaeribacter</taxon>
    </lineage>
</organism>
<keyword evidence="5 8" id="KW-0560">Oxidoreductase</keyword>
<dbReference type="PANTHER" id="PTHR42784">
    <property type="entry name" value="PYRANOSE 2-OXIDASE"/>
    <property type="match status" value="1"/>
</dbReference>
<dbReference type="Pfam" id="PF05199">
    <property type="entry name" value="GMC_oxred_C"/>
    <property type="match status" value="1"/>
</dbReference>
<dbReference type="EMBL" id="QASA01000001">
    <property type="protein sequence ID" value="RDC63906.1"/>
    <property type="molecule type" value="Genomic_DNA"/>
</dbReference>
<dbReference type="RefSeq" id="WP_115373132.1">
    <property type="nucleotide sequence ID" value="NZ_QASA01000001.1"/>
</dbReference>
<dbReference type="InterPro" id="IPR051473">
    <property type="entry name" value="P2Ox-like"/>
</dbReference>
<reference evidence="8 9" key="1">
    <citation type="submission" date="2018-04" db="EMBL/GenBank/DDBJ databases">
        <title>Adhaeribacter sp. HMF7616 genome sequencing and assembly.</title>
        <authorList>
            <person name="Kang H."/>
            <person name="Kang J."/>
            <person name="Cha I."/>
            <person name="Kim H."/>
            <person name="Joh K."/>
        </authorList>
    </citation>
    <scope>NUCLEOTIDE SEQUENCE [LARGE SCALE GENOMIC DNA]</scope>
    <source>
        <strain evidence="8 9">HMF7616</strain>
    </source>
</reference>
<name>A0A369QL05_9BACT</name>
<keyword evidence="9" id="KW-1185">Reference proteome</keyword>
<dbReference type="OrthoDB" id="1154541at2"/>
<dbReference type="SUPFAM" id="SSF51905">
    <property type="entry name" value="FAD/NAD(P)-binding domain"/>
    <property type="match status" value="1"/>
</dbReference>